<feature type="domain" description="Aminotransferase class V" evidence="3">
    <location>
        <begin position="153"/>
        <end position="422"/>
    </location>
</feature>
<protein>
    <recommendedName>
        <fullName evidence="3">Aminotransferase class V domain-containing protein</fullName>
    </recommendedName>
</protein>
<dbReference type="SUPFAM" id="SSF53383">
    <property type="entry name" value="PLP-dependent transferases"/>
    <property type="match status" value="1"/>
</dbReference>
<reference evidence="4 5" key="1">
    <citation type="submission" date="2016-10" db="EMBL/GenBank/DDBJ databases">
        <authorList>
            <person name="Cai Z."/>
        </authorList>
    </citation>
    <scope>NUCLEOTIDE SEQUENCE [LARGE SCALE GENOMIC DNA]</scope>
</reference>
<dbReference type="Proteomes" id="UP000256970">
    <property type="component" value="Unassembled WGS sequence"/>
</dbReference>
<dbReference type="InterPro" id="IPR000192">
    <property type="entry name" value="Aminotrans_V_dom"/>
</dbReference>
<sequence length="559" mass="59464">MVVAAWGLKAAAQRLSVRRNQLPGRTPKQRARATSSSSKQPVVRFIHRPERDYKPNNPKWLVEAAAWRPEHIPQELLLECPALTAFKEQAAAMFTMELGSSECRQQLFALDEAFPHYLNHGSYGATFRLALEVQSWYRQLMEQEPVRFMETVAMAGLVKAVADVAGFVGASWQDVVPVVNATAAVNAVVASLQLRSGDLLLMSNATYPAVRSTLARAAAAAGAGLLELSFELEDLMDEERILGCFRAALAAGGRRLKLAVVDHVVSFPPVVLPVAQICSMCRDAGVPVLVDGAHAVGSLLDLALPSLGCTYYTSNLHKWMCTPKGAALLWVHPSRQDEVKPLVVSHGYGLGFRGEFLWQGTADITPWLAVPACLAVLQALQQQRVIDYNHSLVKQAVQLLQQAWSTRMVLGSSRDGTTAGMAAVEMPWPLSIPHSSSSSSSSSSNGVCRAGEAGEGGSYSGLDNAPAAAEAAAATAVIVAVNGVAADAGGVGAWEYPSAAAAAAINKYLREVHCIEVPVACIGGRLFVRISAQIYNSISDYQALADAVLGLAAAAAKQQ</sequence>
<dbReference type="PANTHER" id="PTHR43092">
    <property type="entry name" value="L-CYSTEINE DESULFHYDRASE"/>
    <property type="match status" value="1"/>
</dbReference>
<organism evidence="4 5">
    <name type="scientific">Tetradesmus obliquus</name>
    <name type="common">Green alga</name>
    <name type="synonym">Acutodesmus obliquus</name>
    <dbReference type="NCBI Taxonomy" id="3088"/>
    <lineage>
        <taxon>Eukaryota</taxon>
        <taxon>Viridiplantae</taxon>
        <taxon>Chlorophyta</taxon>
        <taxon>core chlorophytes</taxon>
        <taxon>Chlorophyceae</taxon>
        <taxon>CS clade</taxon>
        <taxon>Sphaeropleales</taxon>
        <taxon>Scenedesmaceae</taxon>
        <taxon>Tetradesmus</taxon>
    </lineage>
</organism>
<evidence type="ECO:0000259" key="3">
    <source>
        <dbReference type="Pfam" id="PF00266"/>
    </source>
</evidence>
<evidence type="ECO:0000256" key="2">
    <source>
        <dbReference type="SAM" id="MobiDB-lite"/>
    </source>
</evidence>
<dbReference type="EMBL" id="FNXT01000654">
    <property type="protein sequence ID" value="SZX65651.1"/>
    <property type="molecule type" value="Genomic_DNA"/>
</dbReference>
<accession>A0A383VKD0</accession>
<dbReference type="AlphaFoldDB" id="A0A383VKD0"/>
<dbReference type="InterPro" id="IPR015421">
    <property type="entry name" value="PyrdxlP-dep_Trfase_major"/>
</dbReference>
<evidence type="ECO:0000313" key="4">
    <source>
        <dbReference type="EMBL" id="SZX65651.1"/>
    </source>
</evidence>
<name>A0A383VKD0_TETOB</name>
<evidence type="ECO:0000313" key="5">
    <source>
        <dbReference type="Proteomes" id="UP000256970"/>
    </source>
</evidence>
<keyword evidence="1" id="KW-0663">Pyridoxal phosphate</keyword>
<dbReference type="PANTHER" id="PTHR43092:SF2">
    <property type="entry name" value="HERCYNYLCYSTEINE SULFOXIDE LYASE"/>
    <property type="match status" value="1"/>
</dbReference>
<dbReference type="Pfam" id="PF00266">
    <property type="entry name" value="Aminotran_5"/>
    <property type="match status" value="1"/>
</dbReference>
<dbReference type="STRING" id="3088.A0A383VKD0"/>
<dbReference type="Gene3D" id="3.40.640.10">
    <property type="entry name" value="Type I PLP-dependent aspartate aminotransferase-like (Major domain)"/>
    <property type="match status" value="1"/>
</dbReference>
<dbReference type="InterPro" id="IPR015424">
    <property type="entry name" value="PyrdxlP-dep_Trfase"/>
</dbReference>
<feature type="region of interest" description="Disordered" evidence="2">
    <location>
        <begin position="19"/>
        <end position="41"/>
    </location>
</feature>
<gene>
    <name evidence="4" type="ORF">BQ4739_LOCUS6123</name>
</gene>
<keyword evidence="5" id="KW-1185">Reference proteome</keyword>
<dbReference type="Gene3D" id="3.90.1150.10">
    <property type="entry name" value="Aspartate Aminotransferase, domain 1"/>
    <property type="match status" value="1"/>
</dbReference>
<dbReference type="InterPro" id="IPR015422">
    <property type="entry name" value="PyrdxlP-dep_Trfase_small"/>
</dbReference>
<proteinExistence type="predicted"/>
<evidence type="ECO:0000256" key="1">
    <source>
        <dbReference type="ARBA" id="ARBA00022898"/>
    </source>
</evidence>